<feature type="domain" description="Phosphotyrosine protein phosphatase I" evidence="5">
    <location>
        <begin position="2"/>
        <end position="173"/>
    </location>
</feature>
<dbReference type="SUPFAM" id="SSF52788">
    <property type="entry name" value="Phosphotyrosine protein phosphatases I"/>
    <property type="match status" value="1"/>
</dbReference>
<feature type="active site" evidence="4">
    <location>
        <position position="14"/>
    </location>
</feature>
<evidence type="ECO:0000259" key="5">
    <source>
        <dbReference type="SMART" id="SM00226"/>
    </source>
</evidence>
<proteinExistence type="inferred from homology"/>
<dbReference type="Proteomes" id="UP000557772">
    <property type="component" value="Unassembled WGS sequence"/>
</dbReference>
<reference evidence="6 7" key="1">
    <citation type="submission" date="2020-05" db="EMBL/GenBank/DDBJ databases">
        <title>Flexivirga sp. ID2601S isolated from air conditioner.</title>
        <authorList>
            <person name="Kim D.H."/>
        </authorList>
    </citation>
    <scope>NUCLEOTIDE SEQUENCE [LARGE SCALE GENOMIC DNA]</scope>
    <source>
        <strain evidence="6 7">ID2601S</strain>
    </source>
</reference>
<comment type="similarity">
    <text evidence="1">Belongs to the low molecular weight phosphotyrosine protein phosphatase family.</text>
</comment>
<gene>
    <name evidence="6" type="ORF">HJ588_01505</name>
</gene>
<dbReference type="AlphaFoldDB" id="A0A849AMB1"/>
<dbReference type="InterPro" id="IPR050438">
    <property type="entry name" value="LMW_PTPase"/>
</dbReference>
<dbReference type="Gene3D" id="3.40.50.2300">
    <property type="match status" value="1"/>
</dbReference>
<dbReference type="RefSeq" id="WP_171151281.1">
    <property type="nucleotide sequence ID" value="NZ_JABENB010000001.1"/>
</dbReference>
<dbReference type="SMART" id="SM00226">
    <property type="entry name" value="LMWPc"/>
    <property type="match status" value="1"/>
</dbReference>
<name>A0A849AMB1_9MICO</name>
<keyword evidence="7" id="KW-1185">Reference proteome</keyword>
<sequence>MSTVLFVCTGNICRSPFAERYSRHLAQQHPGLGDWDFASAGVGAMVGSGMEDQMSRELVALGGDPEGFRARSLTRDVINEADLIVAMETFHRSVVLDDFPALVRRTFTLGQLARIARDYPAEVKGADLLGQIGAFRHRARDEDNIRDPYRRSPEVAHEVAGQIAGLLDELVPRLAD</sequence>
<organism evidence="6 7">
    <name type="scientific">Flexivirga aerilata</name>
    <dbReference type="NCBI Taxonomy" id="1656889"/>
    <lineage>
        <taxon>Bacteria</taxon>
        <taxon>Bacillati</taxon>
        <taxon>Actinomycetota</taxon>
        <taxon>Actinomycetes</taxon>
        <taxon>Micrococcales</taxon>
        <taxon>Dermacoccaceae</taxon>
        <taxon>Flexivirga</taxon>
    </lineage>
</organism>
<evidence type="ECO:0000256" key="2">
    <source>
        <dbReference type="ARBA" id="ARBA00022801"/>
    </source>
</evidence>
<evidence type="ECO:0000313" key="7">
    <source>
        <dbReference type="Proteomes" id="UP000557772"/>
    </source>
</evidence>
<dbReference type="EMBL" id="JABENB010000001">
    <property type="protein sequence ID" value="NNG37952.1"/>
    <property type="molecule type" value="Genomic_DNA"/>
</dbReference>
<keyword evidence="2" id="KW-0378">Hydrolase</keyword>
<keyword evidence="3" id="KW-0904">Protein phosphatase</keyword>
<dbReference type="InterPro" id="IPR023485">
    <property type="entry name" value="Ptyr_pPase"/>
</dbReference>
<dbReference type="InterPro" id="IPR036196">
    <property type="entry name" value="Ptyr_pPase_sf"/>
</dbReference>
<evidence type="ECO:0000256" key="3">
    <source>
        <dbReference type="ARBA" id="ARBA00022912"/>
    </source>
</evidence>
<comment type="caution">
    <text evidence="6">The sequence shown here is derived from an EMBL/GenBank/DDBJ whole genome shotgun (WGS) entry which is preliminary data.</text>
</comment>
<dbReference type="InterPro" id="IPR017867">
    <property type="entry name" value="Tyr_phospatase_low_mol_wt"/>
</dbReference>
<dbReference type="GO" id="GO:0004725">
    <property type="term" value="F:protein tyrosine phosphatase activity"/>
    <property type="evidence" value="ECO:0007669"/>
    <property type="project" value="InterPro"/>
</dbReference>
<evidence type="ECO:0000256" key="4">
    <source>
        <dbReference type="PIRSR" id="PIRSR617867-1"/>
    </source>
</evidence>
<evidence type="ECO:0000313" key="6">
    <source>
        <dbReference type="EMBL" id="NNG37952.1"/>
    </source>
</evidence>
<protein>
    <submittedName>
        <fullName evidence="6">Low molecular weight phosphatase family protein</fullName>
    </submittedName>
</protein>
<dbReference type="Pfam" id="PF01451">
    <property type="entry name" value="LMWPc"/>
    <property type="match status" value="1"/>
</dbReference>
<accession>A0A849AMB1</accession>
<dbReference type="PRINTS" id="PR00719">
    <property type="entry name" value="LMWPTPASE"/>
</dbReference>
<evidence type="ECO:0000256" key="1">
    <source>
        <dbReference type="ARBA" id="ARBA00011063"/>
    </source>
</evidence>
<dbReference type="PANTHER" id="PTHR11717">
    <property type="entry name" value="LOW MOLECULAR WEIGHT PROTEIN TYROSINE PHOSPHATASE"/>
    <property type="match status" value="1"/>
</dbReference>
<dbReference type="PANTHER" id="PTHR11717:SF31">
    <property type="entry name" value="LOW MOLECULAR WEIGHT PROTEIN-TYROSINE-PHOSPHATASE ETP-RELATED"/>
    <property type="match status" value="1"/>
</dbReference>
<feature type="active site" description="Nucleophile" evidence="4">
    <location>
        <position position="8"/>
    </location>
</feature>